<reference evidence="3" key="1">
    <citation type="submission" date="2015-07" db="EMBL/GenBank/DDBJ databases">
        <title>Transcriptome Assembly of Anthurium amnicola.</title>
        <authorList>
            <person name="Suzuki J."/>
        </authorList>
    </citation>
    <scope>NUCLEOTIDE SEQUENCE</scope>
</reference>
<feature type="compositionally biased region" description="Polar residues" evidence="1">
    <location>
        <begin position="97"/>
        <end position="129"/>
    </location>
</feature>
<dbReference type="PANTHER" id="PTHR35294:SF1">
    <property type="entry name" value="OS05G0409000 PROTEIN"/>
    <property type="match status" value="1"/>
</dbReference>
<feature type="region of interest" description="Disordered" evidence="1">
    <location>
        <begin position="32"/>
        <end position="182"/>
    </location>
</feature>
<name>A0A1D1ZB50_9ARAE</name>
<dbReference type="InterPro" id="IPR015940">
    <property type="entry name" value="UBA"/>
</dbReference>
<dbReference type="EMBL" id="GDJX01003833">
    <property type="protein sequence ID" value="JAT64103.1"/>
    <property type="molecule type" value="Transcribed_RNA"/>
</dbReference>
<dbReference type="PANTHER" id="PTHR35294">
    <property type="entry name" value="UBIQUITIN-ASSOCIATED/TRANSLATION ELONGATION FACTOR EF1B PROTEIN"/>
    <property type="match status" value="1"/>
</dbReference>
<organism evidence="3">
    <name type="scientific">Anthurium amnicola</name>
    <dbReference type="NCBI Taxonomy" id="1678845"/>
    <lineage>
        <taxon>Eukaryota</taxon>
        <taxon>Viridiplantae</taxon>
        <taxon>Streptophyta</taxon>
        <taxon>Embryophyta</taxon>
        <taxon>Tracheophyta</taxon>
        <taxon>Spermatophyta</taxon>
        <taxon>Magnoliopsida</taxon>
        <taxon>Liliopsida</taxon>
        <taxon>Araceae</taxon>
        <taxon>Pothoideae</taxon>
        <taxon>Potheae</taxon>
        <taxon>Anthurium</taxon>
    </lineage>
</organism>
<feature type="compositionally biased region" description="Polar residues" evidence="1">
    <location>
        <begin position="70"/>
        <end position="84"/>
    </location>
</feature>
<accession>A0A1D1ZB50</accession>
<evidence type="ECO:0000259" key="2">
    <source>
        <dbReference type="PROSITE" id="PS50030"/>
    </source>
</evidence>
<feature type="compositionally biased region" description="Basic and acidic residues" evidence="1">
    <location>
        <begin position="42"/>
        <end position="56"/>
    </location>
</feature>
<feature type="region of interest" description="Disordered" evidence="1">
    <location>
        <begin position="287"/>
        <end position="310"/>
    </location>
</feature>
<proteinExistence type="predicted"/>
<dbReference type="Gene3D" id="1.10.8.10">
    <property type="entry name" value="DNA helicase RuvA subunit, C-terminal domain"/>
    <property type="match status" value="1"/>
</dbReference>
<evidence type="ECO:0000313" key="3">
    <source>
        <dbReference type="EMBL" id="JAT64103.1"/>
    </source>
</evidence>
<gene>
    <name evidence="3" type="ORF">g.35044</name>
</gene>
<feature type="compositionally biased region" description="Basic and acidic residues" evidence="1">
    <location>
        <begin position="153"/>
        <end position="163"/>
    </location>
</feature>
<feature type="compositionally biased region" description="Basic residues" evidence="1">
    <location>
        <begin position="164"/>
        <end position="173"/>
    </location>
</feature>
<feature type="domain" description="UBA" evidence="2">
    <location>
        <begin position="178"/>
        <end position="230"/>
    </location>
</feature>
<protein>
    <recommendedName>
        <fullName evidence="2">UBA domain-containing protein</fullName>
    </recommendedName>
</protein>
<dbReference type="PROSITE" id="PS50030">
    <property type="entry name" value="UBA"/>
    <property type="match status" value="1"/>
</dbReference>
<sequence length="682" mass="73153">RPIALHATGIGGLTPRPRPLLPKVRFFSVLKSEKMSPVAKSRSKDKSSPKAVKEQQQKAPSKLLTAPVNGGNSAYNPISGTFHSVETAPSAPSPASQSLGRFQSVDEQSGSSSGTAEYDSMSNNDSCSGESEDQKEKTVATVTPRLEAIPGSDTDKREKIRQKNERKHQRQKERRAQELHERCSQTLMSRKLETLSQRFVLMGFPSERATLALILNGGRVEESVAWLLEGGEDGEQLKNVDVGNNLKIDISDELAKIVEMEVKFKWSKQEVERAIVACEGDMEKAAESLKTQKQEQSAAPLKSEVAGEPSGAHGLSKVVMATQSTVPRIQVKAVNYAAPLQQKRDERDLSCTKAVLSETDIGVNRSMQPLRRPQEKAEWTRLQDANVVDKRWPNASASPSISYSLTAPLQVAVPPLKVEARYAVVGSEAKTALQTGTQREPVIVMQRPQSSVKQTASSTCVGLNAPPAIASGWHPNGVSNVEMMKVTTGGLRPNLQSMSFGTSSPSPALLHRQNQYQSFISTSMDSAAAGLGGRWTAGTSLGTASSSSPSSLAVPSSLGLFTGWGSSGSSGSSSPVDWSSTGNLMMQCDYASIDWSLESTPLRSKLGSSATNDLFYNAWATTVMGTKLGRQGINGGVCFAGLQDNGIAIDPSPPAGSHEWTSPFAGKDLFSLSRRFDTSPPM</sequence>
<evidence type="ECO:0000256" key="1">
    <source>
        <dbReference type="SAM" id="MobiDB-lite"/>
    </source>
</evidence>
<dbReference type="InterPro" id="IPR009060">
    <property type="entry name" value="UBA-like_sf"/>
</dbReference>
<feature type="non-terminal residue" evidence="3">
    <location>
        <position position="1"/>
    </location>
</feature>
<dbReference type="AlphaFoldDB" id="A0A1D1ZB50"/>
<dbReference type="SUPFAM" id="SSF46934">
    <property type="entry name" value="UBA-like"/>
    <property type="match status" value="1"/>
</dbReference>